<protein>
    <submittedName>
        <fullName evidence="1">DUF3102 domain-containing protein</fullName>
    </submittedName>
</protein>
<dbReference type="Pfam" id="PF11300">
    <property type="entry name" value="DUF3102"/>
    <property type="match status" value="1"/>
</dbReference>
<evidence type="ECO:0000313" key="3">
    <source>
        <dbReference type="Proteomes" id="UP000232122"/>
    </source>
</evidence>
<dbReference type="RefSeq" id="WP_100765680.1">
    <property type="nucleotide sequence ID" value="NZ_NPEF02000026.1"/>
</dbReference>
<dbReference type="InterPro" id="IPR021451">
    <property type="entry name" value="DUF3102"/>
</dbReference>
<reference evidence="1 3" key="2">
    <citation type="journal article" date="2018" name="Microb. Genom.">
        <title>Deciphering the unexplored Leptospira diversity from soils uncovers genomic evolution to virulence.</title>
        <authorList>
            <person name="Thibeaux R."/>
            <person name="Iraola G."/>
            <person name="Ferres I."/>
            <person name="Bierque E."/>
            <person name="Girault D."/>
            <person name="Soupe-Gilbert M.E."/>
            <person name="Picardeau M."/>
            <person name="Goarant C."/>
        </authorList>
    </citation>
    <scope>NUCLEOTIDE SEQUENCE [LARGE SCALE GENOMIC DNA]</scope>
    <source>
        <strain evidence="1 3">ATI7-C-A5</strain>
    </source>
</reference>
<evidence type="ECO:0000313" key="2">
    <source>
        <dbReference type="EMBL" id="PJZ91451.1"/>
    </source>
</evidence>
<proteinExistence type="predicted"/>
<dbReference type="OrthoDB" id="326243at2"/>
<keyword evidence="3" id="KW-1185">Reference proteome</keyword>
<dbReference type="AlphaFoldDB" id="A0A2N0B4H2"/>
<reference evidence="2" key="1">
    <citation type="submission" date="2017-07" db="EMBL/GenBank/DDBJ databases">
        <title>Leptospira spp. isolated from tropical soils.</title>
        <authorList>
            <person name="Thibeaux R."/>
            <person name="Iraola G."/>
            <person name="Ferres I."/>
            <person name="Bierque E."/>
            <person name="Girault D."/>
            <person name="Soupe-Gilbert M.-E."/>
            <person name="Picardeau M."/>
            <person name="Goarant C."/>
        </authorList>
    </citation>
    <scope>NUCLEOTIDE SEQUENCE [LARGE SCALE GENOMIC DNA]</scope>
    <source>
        <strain evidence="2">ATI7-C-A5</strain>
    </source>
</reference>
<dbReference type="EMBL" id="NPEF02000026">
    <property type="protein sequence ID" value="MDV6237547.1"/>
    <property type="molecule type" value="Genomic_DNA"/>
</dbReference>
<evidence type="ECO:0000313" key="1">
    <source>
        <dbReference type="EMBL" id="MDV6237547.1"/>
    </source>
</evidence>
<comment type="caution">
    <text evidence="2">The sequence shown here is derived from an EMBL/GenBank/DDBJ whole genome shotgun (WGS) entry which is preliminary data.</text>
</comment>
<dbReference type="Proteomes" id="UP000232122">
    <property type="component" value="Unassembled WGS sequence"/>
</dbReference>
<dbReference type="EMBL" id="NPEF01000278">
    <property type="protein sequence ID" value="PJZ91451.1"/>
    <property type="molecule type" value="Genomic_DNA"/>
</dbReference>
<sequence length="198" mass="23053">MKSNNNSIKSQKANAFLSHSKVRTALEPTQNLIELDIDETAENINKLVEGAENDFKNGMLKYIKAGELLIQQKEKMPYGEFTAWQEKNLKFSIPSASIYMKFAKYKEELIKSKEKTIRGARTLIKELEDATKPKSEVNDENSEKRLISKNESKIFYKKFLSGEKLTKLQKKTVKTYLNSEIERIKKRIDRFNDHLKKL</sequence>
<gene>
    <name evidence="1" type="ORF">CH379_018090</name>
    <name evidence="2" type="ORF">CH379_18565</name>
</gene>
<reference evidence="1" key="3">
    <citation type="submission" date="2023-10" db="EMBL/GenBank/DDBJ databases">
        <authorList>
            <person name="Picardeau M."/>
            <person name="Thibeaux R."/>
        </authorList>
    </citation>
    <scope>NUCLEOTIDE SEQUENCE</scope>
    <source>
        <strain evidence="1">ATI7-C-A5</strain>
    </source>
</reference>
<accession>A0A2N0B4H2</accession>
<organism evidence="2">
    <name type="scientific">Leptospira ellisii</name>
    <dbReference type="NCBI Taxonomy" id="2023197"/>
    <lineage>
        <taxon>Bacteria</taxon>
        <taxon>Pseudomonadati</taxon>
        <taxon>Spirochaetota</taxon>
        <taxon>Spirochaetia</taxon>
        <taxon>Leptospirales</taxon>
        <taxon>Leptospiraceae</taxon>
        <taxon>Leptospira</taxon>
    </lineage>
</organism>
<name>A0A2N0B4H2_9LEPT</name>